<evidence type="ECO:0000256" key="10">
    <source>
        <dbReference type="ARBA" id="ARBA00023136"/>
    </source>
</evidence>
<protein>
    <submittedName>
        <fullName evidence="13">Lead, cadmium, zinc and mercury transporting ATPase</fullName>
    </submittedName>
</protein>
<comment type="similarity">
    <text evidence="2 11">Belongs to the cation transport ATPase (P-type) (TC 3.A.3) family. Type IB subfamily.</text>
</comment>
<dbReference type="GO" id="GO:0016887">
    <property type="term" value="F:ATP hydrolysis activity"/>
    <property type="evidence" value="ECO:0007669"/>
    <property type="project" value="InterPro"/>
</dbReference>
<dbReference type="Proteomes" id="UP000031599">
    <property type="component" value="Unassembled WGS sequence"/>
</dbReference>
<evidence type="ECO:0000256" key="3">
    <source>
        <dbReference type="ARBA" id="ARBA00022475"/>
    </source>
</evidence>
<comment type="subcellular location">
    <subcellularLocation>
        <location evidence="1">Cell membrane</location>
        <topology evidence="1">Multi-pass membrane protein</topology>
    </subcellularLocation>
</comment>
<evidence type="ECO:0000256" key="6">
    <source>
        <dbReference type="ARBA" id="ARBA00022741"/>
    </source>
</evidence>
<dbReference type="InterPro" id="IPR018303">
    <property type="entry name" value="ATPase_P-typ_P_site"/>
</dbReference>
<keyword evidence="3 11" id="KW-1003">Cell membrane</keyword>
<keyword evidence="10 11" id="KW-0472">Membrane</keyword>
<keyword evidence="4 11" id="KW-0812">Transmembrane</keyword>
<dbReference type="SUPFAM" id="SSF81653">
    <property type="entry name" value="Calcium ATPase, transduction domain A"/>
    <property type="match status" value="1"/>
</dbReference>
<evidence type="ECO:0000256" key="4">
    <source>
        <dbReference type="ARBA" id="ARBA00022692"/>
    </source>
</evidence>
<dbReference type="NCBIfam" id="TIGR01494">
    <property type="entry name" value="ATPase_P-type"/>
    <property type="match status" value="1"/>
</dbReference>
<keyword evidence="9 11" id="KW-1133">Transmembrane helix</keyword>
<dbReference type="GO" id="GO:0055070">
    <property type="term" value="P:copper ion homeostasis"/>
    <property type="evidence" value="ECO:0007669"/>
    <property type="project" value="TreeGrafter"/>
</dbReference>
<dbReference type="Pfam" id="PF00702">
    <property type="entry name" value="Hydrolase"/>
    <property type="match status" value="1"/>
</dbReference>
<feature type="transmembrane region" description="Helical" evidence="11">
    <location>
        <begin position="312"/>
        <end position="334"/>
    </location>
</feature>
<sequence length="732" mass="76845">MNLATERATIRHQEGVDFAALAGAVRTAGYEARPVTAGTDEDLADTKASEHRGLRRSLVVAALLSTPLFVVEMLGHAIPSFHHWLSLNVGRELLNWIAMIIATAVMLGPGLRFHRKGFPALLRGHPDMNSLIAIGTSAAYGYSVVAVVAPALLPAAAVHVYFEAAAVIITLVLLGKHLEALSKGRSSAAIEQLIALAPRTARVMRDGETIEIPSSEVLVGDHVIVRPGETVPVDGDVIDGDSHVDESMISGEPNPVHKRPNDPVVGGTINGLGSLDVRATRTGDATVLAQIIAMVETAQGAKLPIQRVVDRVTGYFVPIVMGLALLTFLGWWVFGAALGLQLGLVNAVAVLIIACPCAMGLATPMSTVVGTGRAAQLGVLFRRGDALQTLQRTQVIAFDKTGTLTQGRPALTDIERFDAGSELGEARLLAYVAALEVKSEHPVARAIVAAAVERGLPMLAATQFEAVPGMGVRGRVEGQLVEIGADRFMRDRGYPLGAAQAALDRASDRANTPVCVAIDGRVVAVLGVADPIRPGARAALDALRRHGLELALITGDNRRTAAAVGAALGVDRVIAEVLPGGKVDALRALRADDRGERGERGDRDDRKVAFVGDGINDAPALAEADVGIAMGTGTRVAIESADLVLMTADLAGVVTAVELSRRTMTNIRQNLFWAFAYNASLIPMAAGVLYPRFGLLVSPAVAAAAMAISSVFVIVNALRLRGFSPSMREGRA</sequence>
<name>A0A0C2DCN8_9BACT</name>
<dbReference type="InterPro" id="IPR044492">
    <property type="entry name" value="P_typ_ATPase_HD_dom"/>
</dbReference>
<dbReference type="InterPro" id="IPR023299">
    <property type="entry name" value="ATPase_P-typ_cyto_dom_N"/>
</dbReference>
<feature type="transmembrane region" description="Helical" evidence="11">
    <location>
        <begin position="340"/>
        <end position="363"/>
    </location>
</feature>
<dbReference type="GO" id="GO:0060003">
    <property type="term" value="P:copper ion export"/>
    <property type="evidence" value="ECO:0007669"/>
    <property type="project" value="UniProtKB-ARBA"/>
</dbReference>
<feature type="transmembrane region" description="Helical" evidence="11">
    <location>
        <begin position="93"/>
        <end position="111"/>
    </location>
</feature>
<keyword evidence="8" id="KW-1278">Translocase</keyword>
<keyword evidence="7 11" id="KW-0067">ATP-binding</keyword>
<dbReference type="InterPro" id="IPR036412">
    <property type="entry name" value="HAD-like_sf"/>
</dbReference>
<dbReference type="GO" id="GO:0005507">
    <property type="term" value="F:copper ion binding"/>
    <property type="evidence" value="ECO:0007669"/>
    <property type="project" value="TreeGrafter"/>
</dbReference>
<dbReference type="GO" id="GO:0005886">
    <property type="term" value="C:plasma membrane"/>
    <property type="evidence" value="ECO:0007669"/>
    <property type="project" value="UniProtKB-SubCell"/>
</dbReference>
<dbReference type="PRINTS" id="PR00119">
    <property type="entry name" value="CATATPASE"/>
</dbReference>
<evidence type="ECO:0000259" key="12">
    <source>
        <dbReference type="Pfam" id="PF00122"/>
    </source>
</evidence>
<dbReference type="PANTHER" id="PTHR43520:SF8">
    <property type="entry name" value="P-TYPE CU(+) TRANSPORTER"/>
    <property type="match status" value="1"/>
</dbReference>
<dbReference type="InterPro" id="IPR023298">
    <property type="entry name" value="ATPase_P-typ_TM_dom_sf"/>
</dbReference>
<dbReference type="InterPro" id="IPR059000">
    <property type="entry name" value="ATPase_P-type_domA"/>
</dbReference>
<feature type="transmembrane region" description="Helical" evidence="11">
    <location>
        <begin position="131"/>
        <end position="152"/>
    </location>
</feature>
<dbReference type="SFLD" id="SFLDS00003">
    <property type="entry name" value="Haloacid_Dehalogenase"/>
    <property type="match status" value="1"/>
</dbReference>
<feature type="transmembrane region" description="Helical" evidence="11">
    <location>
        <begin position="58"/>
        <end position="81"/>
    </location>
</feature>
<evidence type="ECO:0000256" key="2">
    <source>
        <dbReference type="ARBA" id="ARBA00006024"/>
    </source>
</evidence>
<feature type="transmembrane region" description="Helical" evidence="11">
    <location>
        <begin position="158"/>
        <end position="175"/>
    </location>
</feature>
<dbReference type="EMBL" id="JMCC02000023">
    <property type="protein sequence ID" value="KIG17482.1"/>
    <property type="molecule type" value="Genomic_DNA"/>
</dbReference>
<feature type="domain" description="P-type ATPase A" evidence="12">
    <location>
        <begin position="196"/>
        <end position="296"/>
    </location>
</feature>
<dbReference type="PROSITE" id="PS00154">
    <property type="entry name" value="ATPASE_E1_E2"/>
    <property type="match status" value="1"/>
</dbReference>
<evidence type="ECO:0000256" key="1">
    <source>
        <dbReference type="ARBA" id="ARBA00004651"/>
    </source>
</evidence>
<dbReference type="SFLD" id="SFLDG00002">
    <property type="entry name" value="C1.7:_P-type_atpase_like"/>
    <property type="match status" value="1"/>
</dbReference>
<dbReference type="Gene3D" id="2.70.150.10">
    <property type="entry name" value="Calcium-transporting ATPase, cytoplasmic transduction domain A"/>
    <property type="match status" value="1"/>
</dbReference>
<organism evidence="13 14">
    <name type="scientific">Enhygromyxa salina</name>
    <dbReference type="NCBI Taxonomy" id="215803"/>
    <lineage>
        <taxon>Bacteria</taxon>
        <taxon>Pseudomonadati</taxon>
        <taxon>Myxococcota</taxon>
        <taxon>Polyangia</taxon>
        <taxon>Nannocystales</taxon>
        <taxon>Nannocystaceae</taxon>
        <taxon>Enhygromyxa</taxon>
    </lineage>
</organism>
<feature type="transmembrane region" description="Helical" evidence="11">
    <location>
        <begin position="671"/>
        <end position="690"/>
    </location>
</feature>
<dbReference type="PANTHER" id="PTHR43520">
    <property type="entry name" value="ATP7, ISOFORM B"/>
    <property type="match status" value="1"/>
</dbReference>
<dbReference type="SUPFAM" id="SSF56784">
    <property type="entry name" value="HAD-like"/>
    <property type="match status" value="1"/>
</dbReference>
<proteinExistence type="inferred from homology"/>
<dbReference type="SUPFAM" id="SSF81665">
    <property type="entry name" value="Calcium ATPase, transmembrane domain M"/>
    <property type="match status" value="1"/>
</dbReference>
<dbReference type="Gene3D" id="3.40.50.1000">
    <property type="entry name" value="HAD superfamily/HAD-like"/>
    <property type="match status" value="1"/>
</dbReference>
<evidence type="ECO:0000313" key="13">
    <source>
        <dbReference type="EMBL" id="KIG17482.1"/>
    </source>
</evidence>
<dbReference type="NCBIfam" id="TIGR01525">
    <property type="entry name" value="ATPase-IB_hvy"/>
    <property type="match status" value="1"/>
</dbReference>
<keyword evidence="6 11" id="KW-0547">Nucleotide-binding</keyword>
<accession>A0A0C2DCN8</accession>
<evidence type="ECO:0000256" key="9">
    <source>
        <dbReference type="ARBA" id="ARBA00022989"/>
    </source>
</evidence>
<gene>
    <name evidence="13" type="ORF">DB30_03183</name>
</gene>
<dbReference type="Gene3D" id="3.40.1110.10">
    <property type="entry name" value="Calcium-transporting ATPase, cytoplasmic domain N"/>
    <property type="match status" value="1"/>
</dbReference>
<dbReference type="InterPro" id="IPR027256">
    <property type="entry name" value="P-typ_ATPase_IB"/>
</dbReference>
<dbReference type="AlphaFoldDB" id="A0A0C2DCN8"/>
<dbReference type="PROSITE" id="PS01229">
    <property type="entry name" value="COF_2"/>
    <property type="match status" value="1"/>
</dbReference>
<dbReference type="FunFam" id="2.70.150.10:FF:000020">
    <property type="entry name" value="Copper-exporting P-type ATPase A"/>
    <property type="match status" value="1"/>
</dbReference>
<dbReference type="NCBIfam" id="TIGR01511">
    <property type="entry name" value="ATPase-IB1_Cu"/>
    <property type="match status" value="1"/>
</dbReference>
<keyword evidence="5 11" id="KW-0479">Metal-binding</keyword>
<evidence type="ECO:0000256" key="5">
    <source>
        <dbReference type="ARBA" id="ARBA00022723"/>
    </source>
</evidence>
<comment type="caution">
    <text evidence="13">The sequence shown here is derived from an EMBL/GenBank/DDBJ whole genome shotgun (WGS) entry which is preliminary data.</text>
</comment>
<dbReference type="PRINTS" id="PR00943">
    <property type="entry name" value="CUATPASE"/>
</dbReference>
<evidence type="ECO:0000256" key="11">
    <source>
        <dbReference type="RuleBase" id="RU362081"/>
    </source>
</evidence>
<dbReference type="GO" id="GO:0005524">
    <property type="term" value="F:ATP binding"/>
    <property type="evidence" value="ECO:0007669"/>
    <property type="project" value="UniProtKB-UniRule"/>
</dbReference>
<dbReference type="Pfam" id="PF00122">
    <property type="entry name" value="E1-E2_ATPase"/>
    <property type="match status" value="1"/>
</dbReference>
<reference evidence="13 14" key="1">
    <citation type="submission" date="2014-12" db="EMBL/GenBank/DDBJ databases">
        <title>Genome assembly of Enhygromyxa salina DSM 15201.</title>
        <authorList>
            <person name="Sharma G."/>
            <person name="Subramanian S."/>
        </authorList>
    </citation>
    <scope>NUCLEOTIDE SEQUENCE [LARGE SCALE GENOMIC DNA]</scope>
    <source>
        <strain evidence="13 14">DSM 15201</strain>
    </source>
</reference>
<dbReference type="SFLD" id="SFLDF00027">
    <property type="entry name" value="p-type_atpase"/>
    <property type="match status" value="1"/>
</dbReference>
<dbReference type="CDD" id="cd02094">
    <property type="entry name" value="P-type_ATPase_Cu-like"/>
    <property type="match status" value="1"/>
</dbReference>
<dbReference type="InterPro" id="IPR023214">
    <property type="entry name" value="HAD_sf"/>
</dbReference>
<evidence type="ECO:0000256" key="8">
    <source>
        <dbReference type="ARBA" id="ARBA00022967"/>
    </source>
</evidence>
<dbReference type="InterPro" id="IPR008250">
    <property type="entry name" value="ATPase_P-typ_transduc_dom_A_sf"/>
</dbReference>
<feature type="transmembrane region" description="Helical" evidence="11">
    <location>
        <begin position="696"/>
        <end position="718"/>
    </location>
</feature>
<evidence type="ECO:0000256" key="7">
    <source>
        <dbReference type="ARBA" id="ARBA00022840"/>
    </source>
</evidence>
<dbReference type="InterPro" id="IPR001757">
    <property type="entry name" value="P_typ_ATPase"/>
</dbReference>
<dbReference type="GO" id="GO:0043682">
    <property type="term" value="F:P-type divalent copper transporter activity"/>
    <property type="evidence" value="ECO:0007669"/>
    <property type="project" value="TreeGrafter"/>
</dbReference>
<evidence type="ECO:0000313" key="14">
    <source>
        <dbReference type="Proteomes" id="UP000031599"/>
    </source>
</evidence>